<dbReference type="PANTHER" id="PTHR44129">
    <property type="entry name" value="WD REPEAT-CONTAINING PROTEIN POP1"/>
    <property type="match status" value="1"/>
</dbReference>
<dbReference type="InterPro" id="IPR011047">
    <property type="entry name" value="Quinoprotein_ADH-like_sf"/>
</dbReference>
<feature type="repeat" description="WD" evidence="3">
    <location>
        <begin position="775"/>
        <end position="816"/>
    </location>
</feature>
<feature type="repeat" description="WD" evidence="3">
    <location>
        <begin position="734"/>
        <end position="774"/>
    </location>
</feature>
<name>A0A6A5X4S3_9PLEO</name>
<dbReference type="PROSITE" id="PS50294">
    <property type="entry name" value="WD_REPEATS_REGION"/>
    <property type="match status" value="2"/>
</dbReference>
<dbReference type="InterPro" id="IPR036322">
    <property type="entry name" value="WD40_repeat_dom_sf"/>
</dbReference>
<accession>A0A6A5X4S3</accession>
<feature type="repeat" description="WD" evidence="3">
    <location>
        <begin position="864"/>
        <end position="905"/>
    </location>
</feature>
<dbReference type="Gene3D" id="2.130.10.10">
    <property type="entry name" value="YVTN repeat-like/Quinoprotein amine dehydrogenase"/>
    <property type="match status" value="4"/>
</dbReference>
<evidence type="ECO:0000313" key="5">
    <source>
        <dbReference type="EMBL" id="KAF2007834.1"/>
    </source>
</evidence>
<feature type="repeat" description="WD" evidence="3">
    <location>
        <begin position="1218"/>
        <end position="1252"/>
    </location>
</feature>
<keyword evidence="2" id="KW-0677">Repeat</keyword>
<feature type="repeat" description="WD" evidence="3">
    <location>
        <begin position="1125"/>
        <end position="1159"/>
    </location>
</feature>
<feature type="repeat" description="WD" evidence="3">
    <location>
        <begin position="984"/>
        <end position="1025"/>
    </location>
</feature>
<evidence type="ECO:0000259" key="4">
    <source>
        <dbReference type="PROSITE" id="PS50837"/>
    </source>
</evidence>
<dbReference type="EMBL" id="ML977556">
    <property type="protein sequence ID" value="KAF2007834.1"/>
    <property type="molecule type" value="Genomic_DNA"/>
</dbReference>
<dbReference type="Pfam" id="PF24883">
    <property type="entry name" value="NPHP3_N"/>
    <property type="match status" value="1"/>
</dbReference>
<dbReference type="CDD" id="cd00200">
    <property type="entry name" value="WD40"/>
    <property type="match status" value="2"/>
</dbReference>
<dbReference type="InterPro" id="IPR015943">
    <property type="entry name" value="WD40/YVTN_repeat-like_dom_sf"/>
</dbReference>
<dbReference type="OrthoDB" id="538223at2759"/>
<dbReference type="FunFam" id="3.40.50.300:FF:001638">
    <property type="entry name" value="NACHT and WD40 domain protein"/>
    <property type="match status" value="1"/>
</dbReference>
<dbReference type="SMART" id="SM00320">
    <property type="entry name" value="WD40"/>
    <property type="match status" value="11"/>
</dbReference>
<dbReference type="InterPro" id="IPR019775">
    <property type="entry name" value="WD40_repeat_CS"/>
</dbReference>
<evidence type="ECO:0000256" key="3">
    <source>
        <dbReference type="PROSITE-ProRule" id="PRU00221"/>
    </source>
</evidence>
<dbReference type="PRINTS" id="PR00320">
    <property type="entry name" value="GPROTEINBRPT"/>
</dbReference>
<evidence type="ECO:0000313" key="6">
    <source>
        <dbReference type="Proteomes" id="UP000799779"/>
    </source>
</evidence>
<dbReference type="InterPro" id="IPR007111">
    <property type="entry name" value="NACHT_NTPase"/>
</dbReference>
<feature type="repeat" description="WD" evidence="3">
    <location>
        <begin position="1027"/>
        <end position="1068"/>
    </location>
</feature>
<keyword evidence="1 3" id="KW-0853">WD repeat</keyword>
<gene>
    <name evidence="5" type="ORF">P154DRAFT_479127</name>
</gene>
<dbReference type="Proteomes" id="UP000799779">
    <property type="component" value="Unassembled WGS sequence"/>
</dbReference>
<dbReference type="Gene3D" id="3.40.50.300">
    <property type="entry name" value="P-loop containing nucleotide triphosphate hydrolases"/>
    <property type="match status" value="1"/>
</dbReference>
<protein>
    <submittedName>
        <fullName evidence="5">WD40 repeat-like protein</fullName>
    </submittedName>
</protein>
<dbReference type="Pfam" id="PF00400">
    <property type="entry name" value="WD40"/>
    <property type="match status" value="8"/>
</dbReference>
<dbReference type="PROSITE" id="PS50082">
    <property type="entry name" value="WD_REPEATS_2"/>
    <property type="match status" value="8"/>
</dbReference>
<feature type="repeat" description="WD" evidence="3">
    <location>
        <begin position="1070"/>
        <end position="1111"/>
    </location>
</feature>
<reference evidence="5" key="1">
    <citation type="journal article" date="2020" name="Stud. Mycol.">
        <title>101 Dothideomycetes genomes: a test case for predicting lifestyles and emergence of pathogens.</title>
        <authorList>
            <person name="Haridas S."/>
            <person name="Albert R."/>
            <person name="Binder M."/>
            <person name="Bloem J."/>
            <person name="Labutti K."/>
            <person name="Salamov A."/>
            <person name="Andreopoulos B."/>
            <person name="Baker S."/>
            <person name="Barry K."/>
            <person name="Bills G."/>
            <person name="Bluhm B."/>
            <person name="Cannon C."/>
            <person name="Castanera R."/>
            <person name="Culley D."/>
            <person name="Daum C."/>
            <person name="Ezra D."/>
            <person name="Gonzalez J."/>
            <person name="Henrissat B."/>
            <person name="Kuo A."/>
            <person name="Liang C."/>
            <person name="Lipzen A."/>
            <person name="Lutzoni F."/>
            <person name="Magnuson J."/>
            <person name="Mondo S."/>
            <person name="Nolan M."/>
            <person name="Ohm R."/>
            <person name="Pangilinan J."/>
            <person name="Park H.-J."/>
            <person name="Ramirez L."/>
            <person name="Alfaro M."/>
            <person name="Sun H."/>
            <person name="Tritt A."/>
            <person name="Yoshinaga Y."/>
            <person name="Zwiers L.-H."/>
            <person name="Turgeon B."/>
            <person name="Goodwin S."/>
            <person name="Spatafora J."/>
            <person name="Crous P."/>
            <person name="Grigoriev I."/>
        </authorList>
    </citation>
    <scope>NUCLEOTIDE SEQUENCE</scope>
    <source>
        <strain evidence="5">CBS 123094</strain>
    </source>
</reference>
<dbReference type="InterPro" id="IPR027417">
    <property type="entry name" value="P-loop_NTPase"/>
</dbReference>
<dbReference type="InterPro" id="IPR001680">
    <property type="entry name" value="WD40_rpt"/>
</dbReference>
<dbReference type="InterPro" id="IPR056884">
    <property type="entry name" value="NPHP3-like_N"/>
</dbReference>
<feature type="domain" description="NACHT" evidence="4">
    <location>
        <begin position="202"/>
        <end position="423"/>
    </location>
</feature>
<dbReference type="SUPFAM" id="SSF50978">
    <property type="entry name" value="WD40 repeat-like"/>
    <property type="match status" value="1"/>
</dbReference>
<dbReference type="InterPro" id="IPR050349">
    <property type="entry name" value="WD_LIS1/nudF_dynein_reg"/>
</dbReference>
<sequence length="1365" mass="153319">MFRWYQNAAKCYVYLSDVSALKRKSGGDDLEQTWEPAFRASRWFTRGWTLQELLAPVSVEFFSLEWKNLGDKLSLKQQIQRVTGIPESALQGTRLSQFSVNERLLWKENRHTKFEEDKAYSLLGIFGVYIAPIYGEGAAEAFRRLLSEVDKLEKCTQDLHLTDARDDKRRIEDIKGGLLEDSYRWVLETTELQQWRSKLQNRILWVKGDPGKGKTMLLCGIINDLEKSLARTEILSYFFCQATDSRINNATAVLRGLLYMLVAQQPSLVSHIRKKHDHAGKAVFEGANAWFALSEIFTNMLEDPIVDRMYLVTDALDECITDLPKLLDLVVQRSSVSSRVKWIVSSRNLPDIEEQLAKAIYGVRLNLELNTQSISTAVNSYVRYKADQLAERRRYDDKTRHAVLEHLISNAQGTFLWVALVCQALEGVSKWNVMGKLKTFPPGLDELYERMMKQISTLDGAELSKQILAVAATVYRPITLKELATFVGQIEDEASDPDIIELVGYCGSFLTLRGNTVYFVHQSAKDFICAKASHEIFPAGCEKIHGVLLSRSLQVMSSAALHRDMYDLRRPGCFIEEVKLPDSDPLAALRYTCTYWIDHLCDCNFDGMPEAQAHLQKGGAVEVFLSTKYLYWLEALSLCQAMSKGVMSMAQLAGLAQERADAFASLTELIYDAHRFIMYHKVTIEKYPLQTYASVLLSSPTRSLIRLLFQEDMPTWVTVTPGMKDEWDACLQTLEGHTQWLSSVAFSHDSKQLASASYQEVKIWDVVSGQCLHTLEAHGSTFCSVDFSHDSKRLATLLLNGTVYIWNAIDGKCLRTLEWPAALLDSTDLRGAIKFSHDSSQLVCNHFSKLAVWNVRNGKCLHLLEGGGRCITSVSLSDDSKLLAAATMYGSVRIWNVDSGDCLKTLNVGHGLRSAAFLDNSTRILALKAHSSRILNWESGELLEMFGNSGNSLAVSHDTKQFAIGTYNSLEIYNISTGECIQVLQGHSGCANSVSFSHDSLHIASASFDTTVKIWDLSRSHVPRRHDGSNTSRILVTAFSHDSTHLAIAQRDTTVKIWDAKDGKQLPALVGSHKDKISSMKFSLDSTQLASGSMDGVVKLWDIDTGNCLQRFDHHHHHDIPMARVVSMAFSPCSTRLASTSRNAPCKVWDTKTGKCVWTIDKAPDRLVTSENNVAFSHDSIQLALALGHTKTVEIWDINRDELIKTIEHDNGDVDDGICSVAFGKDSKWLATRSLYGEVRIWDANSGERLQSFKSNLGRSQMSFDATSSYLYTDLGIIDIDATLSPTNMPRTENGLPQARYRGFSIWDAWITYRSENLLRLSGFSPLSVVCNIGEDFISIYDESQRLLVYKFDLGRLNTAIGKWR</sequence>
<dbReference type="PROSITE" id="PS50837">
    <property type="entry name" value="NACHT"/>
    <property type="match status" value="1"/>
</dbReference>
<dbReference type="PROSITE" id="PS00678">
    <property type="entry name" value="WD_REPEATS_1"/>
    <property type="match status" value="3"/>
</dbReference>
<proteinExistence type="predicted"/>
<keyword evidence="6" id="KW-1185">Reference proteome</keyword>
<evidence type="ECO:0000256" key="1">
    <source>
        <dbReference type="ARBA" id="ARBA00022574"/>
    </source>
</evidence>
<dbReference type="SUPFAM" id="SSF50998">
    <property type="entry name" value="Quinoprotein alcohol dehydrogenase-like"/>
    <property type="match status" value="1"/>
</dbReference>
<organism evidence="5 6">
    <name type="scientific">Amniculicola lignicola CBS 123094</name>
    <dbReference type="NCBI Taxonomy" id="1392246"/>
    <lineage>
        <taxon>Eukaryota</taxon>
        <taxon>Fungi</taxon>
        <taxon>Dikarya</taxon>
        <taxon>Ascomycota</taxon>
        <taxon>Pezizomycotina</taxon>
        <taxon>Dothideomycetes</taxon>
        <taxon>Pleosporomycetidae</taxon>
        <taxon>Pleosporales</taxon>
        <taxon>Amniculicolaceae</taxon>
        <taxon>Amniculicola</taxon>
    </lineage>
</organism>
<dbReference type="InterPro" id="IPR020472">
    <property type="entry name" value="WD40_PAC1"/>
</dbReference>
<evidence type="ECO:0000256" key="2">
    <source>
        <dbReference type="ARBA" id="ARBA00022737"/>
    </source>
</evidence>